<dbReference type="AlphaFoldDB" id="X1APR0"/>
<reference evidence="1" key="1">
    <citation type="journal article" date="2014" name="Front. Microbiol.">
        <title>High frequency of phylogenetically diverse reductive dehalogenase-homologous genes in deep subseafloor sedimentary metagenomes.</title>
        <authorList>
            <person name="Kawai M."/>
            <person name="Futagami T."/>
            <person name="Toyoda A."/>
            <person name="Takaki Y."/>
            <person name="Nishi S."/>
            <person name="Hori S."/>
            <person name="Arai W."/>
            <person name="Tsubouchi T."/>
            <person name="Morono Y."/>
            <person name="Uchiyama I."/>
            <person name="Ito T."/>
            <person name="Fujiyama A."/>
            <person name="Inagaki F."/>
            <person name="Takami H."/>
        </authorList>
    </citation>
    <scope>NUCLEOTIDE SEQUENCE</scope>
    <source>
        <strain evidence="1">Expedition CK06-06</strain>
    </source>
</reference>
<evidence type="ECO:0000313" key="1">
    <source>
        <dbReference type="EMBL" id="GAG84739.1"/>
    </source>
</evidence>
<sequence>MDKDKKWNRKEVVTVDPGSLLSDGVDVHLYGKGKDYGKYFISKGGF</sequence>
<organism evidence="1">
    <name type="scientific">marine sediment metagenome</name>
    <dbReference type="NCBI Taxonomy" id="412755"/>
    <lineage>
        <taxon>unclassified sequences</taxon>
        <taxon>metagenomes</taxon>
        <taxon>ecological metagenomes</taxon>
    </lineage>
</organism>
<dbReference type="EMBL" id="BART01019324">
    <property type="protein sequence ID" value="GAG84739.1"/>
    <property type="molecule type" value="Genomic_DNA"/>
</dbReference>
<name>X1APR0_9ZZZZ</name>
<comment type="caution">
    <text evidence="1">The sequence shown here is derived from an EMBL/GenBank/DDBJ whole genome shotgun (WGS) entry which is preliminary data.</text>
</comment>
<proteinExistence type="predicted"/>
<protein>
    <submittedName>
        <fullName evidence="1">Uncharacterized protein</fullName>
    </submittedName>
</protein>
<accession>X1APR0</accession>
<gene>
    <name evidence="1" type="ORF">S01H4_36199</name>
</gene>